<feature type="compositionally biased region" description="Low complexity" evidence="1">
    <location>
        <begin position="346"/>
        <end position="359"/>
    </location>
</feature>
<accession>A0AAU9C5G7</accession>
<dbReference type="PANTHER" id="PTHR36847:SF1">
    <property type="entry name" value="AMIDOLIGASE ENZYME"/>
    <property type="match status" value="1"/>
</dbReference>
<keyword evidence="3" id="KW-1185">Reference proteome</keyword>
<dbReference type="Pfam" id="PF12224">
    <property type="entry name" value="Amidoligase_2"/>
    <property type="match status" value="1"/>
</dbReference>
<protein>
    <recommendedName>
        <fullName evidence="4">Amidoligase enzyme</fullName>
    </recommendedName>
</protein>
<proteinExistence type="predicted"/>
<evidence type="ECO:0000313" key="2">
    <source>
        <dbReference type="EMBL" id="BCX81149.1"/>
    </source>
</evidence>
<dbReference type="KEGG" id="mcau:MIT9_P0727"/>
<organism evidence="2 3">
    <name type="scientific">Methylomarinovum caldicuralii</name>
    <dbReference type="NCBI Taxonomy" id="438856"/>
    <lineage>
        <taxon>Bacteria</taxon>
        <taxon>Pseudomonadati</taxon>
        <taxon>Pseudomonadota</taxon>
        <taxon>Gammaproteobacteria</taxon>
        <taxon>Methylococcales</taxon>
        <taxon>Methylothermaceae</taxon>
        <taxon>Methylomarinovum</taxon>
    </lineage>
</organism>
<evidence type="ECO:0008006" key="4">
    <source>
        <dbReference type="Google" id="ProtNLM"/>
    </source>
</evidence>
<dbReference type="InterPro" id="IPR022025">
    <property type="entry name" value="Amidoligase_2"/>
</dbReference>
<name>A0AAU9C5G7_9GAMM</name>
<evidence type="ECO:0000313" key="3">
    <source>
        <dbReference type="Proteomes" id="UP001321825"/>
    </source>
</evidence>
<gene>
    <name evidence="2" type="ORF">MIT9_P0727</name>
</gene>
<sequence length="381" mass="42848">MDLREISFGVEIETVKRRRERVARAIQPVVGGEVRHVGSPACFDPWEVTDTQGRVWKVVADGSLINVPGHLRAEVVSPVLAYEDIPTLQEVIRAVRRCGVKVDEKCGIHIHVDARPFDGRTLANLAKIIYKQEALILTALGVNENRLRNYSKPVSDKLIRKIERSRPRTKDQLNRIWYGYHNRRPQHFDSTRYYGVNLHNVWYRGTVEFRWFEGTLHAGKVRAYIQLVLAVAAKALNGRAASSRKRSYDPQSARYDFRVFLLHLGLIGDEFKTARKHLLAALPGDSAFKRGRPKPEQQTATKAESPTEAGPHNSAGQPNWTCRRHARRGRAMDGEHQTRPPAFYKPRPVARPAGPPAAVQIRCPADLSGDEPAVTDDGGTS</sequence>
<dbReference type="RefSeq" id="WP_317706085.1">
    <property type="nucleotide sequence ID" value="NZ_AP024714.1"/>
</dbReference>
<reference evidence="3" key="1">
    <citation type="journal article" date="2024" name="Int. J. Syst. Evol. Microbiol.">
        <title>Methylomarinovum tepidoasis sp. nov., a moderately thermophilic methanotroph of the family Methylothermaceae isolated from a deep-sea hydrothermal field.</title>
        <authorList>
            <person name="Hirayama H."/>
            <person name="Takaki Y."/>
            <person name="Abe M."/>
            <person name="Miyazaki M."/>
            <person name="Uematsu K."/>
            <person name="Matsui Y."/>
            <person name="Takai K."/>
        </authorList>
    </citation>
    <scope>NUCLEOTIDE SEQUENCE [LARGE SCALE GENOMIC DNA]</scope>
    <source>
        <strain evidence="3">IT-9</strain>
    </source>
</reference>
<dbReference type="PANTHER" id="PTHR36847">
    <property type="entry name" value="AMIDOLIGASE ENZYME"/>
    <property type="match status" value="1"/>
</dbReference>
<dbReference type="EMBL" id="AP024714">
    <property type="protein sequence ID" value="BCX81149.1"/>
    <property type="molecule type" value="Genomic_DNA"/>
</dbReference>
<feature type="region of interest" description="Disordered" evidence="1">
    <location>
        <begin position="285"/>
        <end position="381"/>
    </location>
</feature>
<evidence type="ECO:0000256" key="1">
    <source>
        <dbReference type="SAM" id="MobiDB-lite"/>
    </source>
</evidence>
<dbReference type="AlphaFoldDB" id="A0AAU9C5G7"/>
<dbReference type="Proteomes" id="UP001321825">
    <property type="component" value="Chromosome"/>
</dbReference>